<name>A0A4Y8WRU2_9PORP</name>
<sequence length="436" mass="47656">MLPIGHLLRNYALPSIVGSMVNSLYNVVDRIFIGQGVGGMAISGLALTFPILIFLQAFGVLVGVGASSRISILLGQKKNEEAEYLLGNAFLLSLIFSLSTISLTYIFMEPLLYAFGASEGTIPYAKAYLEIVIPGNIFANLTFSYNSVMRSTGYPLKAMITMIIGAVLNILFDSLFIYGLGWGIRGAAWATVISMFVGMLFVMQHFTDKRNLLLIKPKYFKFKLGYIGSILSIGVAPFVMHLASSMVQVMKNTSLVKYGGDYAVGAYGISNSIATLIFMLIMGLSIGMQPIVGYNFGAGNMGRVREAFSKTVKINVTIGLIGLTLAQLFPEQIVRLFTADTELIGIASIAVSIETFAFWAVGFQVSTVHFFQSIGSAWRSLILSVSRQIVLLIPALYILPQFMGLKGVWLSTPVADILSFTVSLFMIIRFFQKHKE</sequence>
<keyword evidence="4" id="KW-0813">Transport</keyword>
<evidence type="ECO:0000256" key="1">
    <source>
        <dbReference type="ARBA" id="ARBA00004651"/>
    </source>
</evidence>
<evidence type="ECO:0000256" key="9">
    <source>
        <dbReference type="ARBA" id="ARBA00023251"/>
    </source>
</evidence>
<dbReference type="GO" id="GO:0046677">
    <property type="term" value="P:response to antibiotic"/>
    <property type="evidence" value="ECO:0007669"/>
    <property type="project" value="UniProtKB-KW"/>
</dbReference>
<evidence type="ECO:0000256" key="4">
    <source>
        <dbReference type="ARBA" id="ARBA00022448"/>
    </source>
</evidence>
<evidence type="ECO:0000256" key="8">
    <source>
        <dbReference type="ARBA" id="ARBA00023136"/>
    </source>
</evidence>
<proteinExistence type="inferred from homology"/>
<dbReference type="GO" id="GO:0042910">
    <property type="term" value="F:xenobiotic transmembrane transporter activity"/>
    <property type="evidence" value="ECO:0007669"/>
    <property type="project" value="InterPro"/>
</dbReference>
<dbReference type="InterPro" id="IPR045070">
    <property type="entry name" value="MATE_MepA-like"/>
</dbReference>
<evidence type="ECO:0000256" key="6">
    <source>
        <dbReference type="ARBA" id="ARBA00022692"/>
    </source>
</evidence>
<keyword evidence="5" id="KW-1003">Cell membrane</keyword>
<dbReference type="PIRSF" id="PIRSF006603">
    <property type="entry name" value="DinF"/>
    <property type="match status" value="1"/>
</dbReference>
<evidence type="ECO:0000256" key="3">
    <source>
        <dbReference type="ARBA" id="ARBA00022106"/>
    </source>
</evidence>
<keyword evidence="11" id="KW-1185">Reference proteome</keyword>
<dbReference type="RefSeq" id="WP_134849101.1">
    <property type="nucleotide sequence ID" value="NZ_JADRFQ010000014.1"/>
</dbReference>
<evidence type="ECO:0000313" key="11">
    <source>
        <dbReference type="Proteomes" id="UP000297225"/>
    </source>
</evidence>
<evidence type="ECO:0000256" key="7">
    <source>
        <dbReference type="ARBA" id="ARBA00022989"/>
    </source>
</evidence>
<dbReference type="NCBIfam" id="TIGR00797">
    <property type="entry name" value="matE"/>
    <property type="match status" value="1"/>
</dbReference>
<gene>
    <name evidence="10" type="ORF">E4P47_01440</name>
</gene>
<reference evidence="10 11" key="1">
    <citation type="submission" date="2019-03" db="EMBL/GenBank/DDBJ databases">
        <title>Porphyromonas levii Isolated from the Uterus of Dairy Cows.</title>
        <authorList>
            <person name="Francis A.M."/>
        </authorList>
    </citation>
    <scope>NUCLEOTIDE SEQUENCE [LARGE SCALE GENOMIC DNA]</scope>
    <source>
        <strain evidence="10 11">AF5678</strain>
    </source>
</reference>
<dbReference type="Proteomes" id="UP000297225">
    <property type="component" value="Unassembled WGS sequence"/>
</dbReference>
<dbReference type="CDD" id="cd13143">
    <property type="entry name" value="MATE_MepA_like"/>
    <property type="match status" value="1"/>
</dbReference>
<organism evidence="10 11">
    <name type="scientific">Porphyromonas levii</name>
    <dbReference type="NCBI Taxonomy" id="28114"/>
    <lineage>
        <taxon>Bacteria</taxon>
        <taxon>Pseudomonadati</taxon>
        <taxon>Bacteroidota</taxon>
        <taxon>Bacteroidia</taxon>
        <taxon>Bacteroidales</taxon>
        <taxon>Porphyromonadaceae</taxon>
        <taxon>Porphyromonas</taxon>
    </lineage>
</organism>
<comment type="subcellular location">
    <subcellularLocation>
        <location evidence="1">Cell membrane</location>
        <topology evidence="1">Multi-pass membrane protein</topology>
    </subcellularLocation>
</comment>
<keyword evidence="8" id="KW-0472">Membrane</keyword>
<dbReference type="EMBL" id="SPNC01000010">
    <property type="protein sequence ID" value="TFH96923.1"/>
    <property type="molecule type" value="Genomic_DNA"/>
</dbReference>
<dbReference type="PANTHER" id="PTHR43823">
    <property type="entry name" value="SPORULATION PROTEIN YKVU"/>
    <property type="match status" value="1"/>
</dbReference>
<dbReference type="GO" id="GO:0015297">
    <property type="term" value="F:antiporter activity"/>
    <property type="evidence" value="ECO:0007669"/>
    <property type="project" value="InterPro"/>
</dbReference>
<evidence type="ECO:0000256" key="2">
    <source>
        <dbReference type="ARBA" id="ARBA00008417"/>
    </source>
</evidence>
<evidence type="ECO:0000256" key="5">
    <source>
        <dbReference type="ARBA" id="ARBA00022475"/>
    </source>
</evidence>
<dbReference type="STRING" id="1122973.GCA_000379925_01524"/>
<comment type="similarity">
    <text evidence="2">Belongs to the multi antimicrobial extrusion (MATE) (TC 2.A.66.1) family. MepA subfamily.</text>
</comment>
<evidence type="ECO:0000313" key="10">
    <source>
        <dbReference type="EMBL" id="TFH96923.1"/>
    </source>
</evidence>
<keyword evidence="7" id="KW-1133">Transmembrane helix</keyword>
<dbReference type="InterPro" id="IPR051327">
    <property type="entry name" value="MATE_MepA_subfamily"/>
</dbReference>
<dbReference type="GO" id="GO:0005886">
    <property type="term" value="C:plasma membrane"/>
    <property type="evidence" value="ECO:0007669"/>
    <property type="project" value="UniProtKB-SubCell"/>
</dbReference>
<dbReference type="AlphaFoldDB" id="A0A4Y8WRU2"/>
<keyword evidence="9" id="KW-0046">Antibiotic resistance</keyword>
<accession>A0A4Y8WRU2</accession>
<dbReference type="InterPro" id="IPR048279">
    <property type="entry name" value="MdtK-like"/>
</dbReference>
<dbReference type="InterPro" id="IPR002528">
    <property type="entry name" value="MATE_fam"/>
</dbReference>
<keyword evidence="6" id="KW-0812">Transmembrane</keyword>
<protein>
    <recommendedName>
        <fullName evidence="3">Multidrug export protein MepA</fullName>
    </recommendedName>
</protein>
<dbReference type="Pfam" id="PF01554">
    <property type="entry name" value="MatE"/>
    <property type="match status" value="2"/>
</dbReference>
<dbReference type="OrthoDB" id="9811110at2"/>
<dbReference type="PANTHER" id="PTHR43823:SF3">
    <property type="entry name" value="MULTIDRUG EXPORT PROTEIN MEPA"/>
    <property type="match status" value="1"/>
</dbReference>
<comment type="caution">
    <text evidence="10">The sequence shown here is derived from an EMBL/GenBank/DDBJ whole genome shotgun (WGS) entry which is preliminary data.</text>
</comment>